<reference evidence="1 2" key="1">
    <citation type="journal article" date="2020" name="Cell">
        <title>Large-Scale Comparative Analyses of Tick Genomes Elucidate Their Genetic Diversity and Vector Capacities.</title>
        <authorList>
            <consortium name="Tick Genome and Microbiome Consortium (TIGMIC)"/>
            <person name="Jia N."/>
            <person name="Wang J."/>
            <person name="Shi W."/>
            <person name="Du L."/>
            <person name="Sun Y."/>
            <person name="Zhan W."/>
            <person name="Jiang J.F."/>
            <person name="Wang Q."/>
            <person name="Zhang B."/>
            <person name="Ji P."/>
            <person name="Bell-Sakyi L."/>
            <person name="Cui X.M."/>
            <person name="Yuan T.T."/>
            <person name="Jiang B.G."/>
            <person name="Yang W.F."/>
            <person name="Lam T.T."/>
            <person name="Chang Q.C."/>
            <person name="Ding S.J."/>
            <person name="Wang X.J."/>
            <person name="Zhu J.G."/>
            <person name="Ruan X.D."/>
            <person name="Zhao L."/>
            <person name="Wei J.T."/>
            <person name="Ye R.Z."/>
            <person name="Que T.C."/>
            <person name="Du C.H."/>
            <person name="Zhou Y.H."/>
            <person name="Cheng J.X."/>
            <person name="Dai P.F."/>
            <person name="Guo W.B."/>
            <person name="Han X.H."/>
            <person name="Huang E.J."/>
            <person name="Li L.F."/>
            <person name="Wei W."/>
            <person name="Gao Y.C."/>
            <person name="Liu J.Z."/>
            <person name="Shao H.Z."/>
            <person name="Wang X."/>
            <person name="Wang C.C."/>
            <person name="Yang T.C."/>
            <person name="Huo Q.B."/>
            <person name="Li W."/>
            <person name="Chen H.Y."/>
            <person name="Chen S.E."/>
            <person name="Zhou L.G."/>
            <person name="Ni X.B."/>
            <person name="Tian J.H."/>
            <person name="Sheng Y."/>
            <person name="Liu T."/>
            <person name="Pan Y.S."/>
            <person name="Xia L.Y."/>
            <person name="Li J."/>
            <person name="Zhao F."/>
            <person name="Cao W.C."/>
        </authorList>
    </citation>
    <scope>NUCLEOTIDE SEQUENCE [LARGE SCALE GENOMIC DNA]</scope>
    <source>
        <strain evidence="1">Iper-2018</strain>
    </source>
</reference>
<sequence>MSAHECWDNGKSKWKKTDSEKKRGTHATDSPASLPLDWGSIMEVPLLRHQPDACFREGGRAAALNKEEQCKKELHLLQVELRRYFPSRSNCTAVVEAKFDGEVMTTDPVPHTCSPNFNTELAWGVDRKGLHTHRLRRTPVKVECFAVERGTGKKESVGYVVLEIRSAQENVRGTKWLPLLSSRYSGTKPQIKIGLHLEPDTVPEAAPASAPTGSRSAEVRPQPVNVGLPPSRAAEAEAEDLTPRLNLSEGYFQIGRQGAENYVFTVTVSFAANLNQLIHRSERASASKSGPYHFRYHLLGQEVTTEPFGSLSEPKFQPERASLRIRSSAPTLRRFFKDHPTLKQTNLCGGGDGGVEKRVEAASHNAQRAAAAATERGGARAYHVTSGGSHRHQLQIRFAL</sequence>
<dbReference type="EMBL" id="JABSTQ010005326">
    <property type="protein sequence ID" value="KAG0439581.1"/>
    <property type="molecule type" value="Genomic_DNA"/>
</dbReference>
<organism evidence="1 2">
    <name type="scientific">Ixodes persulcatus</name>
    <name type="common">Taiga tick</name>
    <dbReference type="NCBI Taxonomy" id="34615"/>
    <lineage>
        <taxon>Eukaryota</taxon>
        <taxon>Metazoa</taxon>
        <taxon>Ecdysozoa</taxon>
        <taxon>Arthropoda</taxon>
        <taxon>Chelicerata</taxon>
        <taxon>Arachnida</taxon>
        <taxon>Acari</taxon>
        <taxon>Parasitiformes</taxon>
        <taxon>Ixodida</taxon>
        <taxon>Ixodoidea</taxon>
        <taxon>Ixodidae</taxon>
        <taxon>Ixodinae</taxon>
        <taxon>Ixodes</taxon>
    </lineage>
</organism>
<comment type="caution">
    <text evidence="1">The sequence shown here is derived from an EMBL/GenBank/DDBJ whole genome shotgun (WGS) entry which is preliminary data.</text>
</comment>
<protein>
    <submittedName>
        <fullName evidence="1">Uncharacterized protein</fullName>
    </submittedName>
</protein>
<evidence type="ECO:0000313" key="1">
    <source>
        <dbReference type="EMBL" id="KAG0439581.1"/>
    </source>
</evidence>
<dbReference type="Proteomes" id="UP000805193">
    <property type="component" value="Unassembled WGS sequence"/>
</dbReference>
<proteinExistence type="predicted"/>
<gene>
    <name evidence="1" type="ORF">HPB47_016597</name>
</gene>
<keyword evidence="2" id="KW-1185">Reference proteome</keyword>
<name>A0AC60QQP1_IXOPE</name>
<evidence type="ECO:0000313" key="2">
    <source>
        <dbReference type="Proteomes" id="UP000805193"/>
    </source>
</evidence>
<accession>A0AC60QQP1</accession>